<evidence type="ECO:0000313" key="2">
    <source>
        <dbReference type="Proteomes" id="UP000432015"/>
    </source>
</evidence>
<dbReference type="Pfam" id="PF22752">
    <property type="entry name" value="DUF488-N3i"/>
    <property type="match status" value="1"/>
</dbReference>
<dbReference type="Proteomes" id="UP000432015">
    <property type="component" value="Unassembled WGS sequence"/>
</dbReference>
<evidence type="ECO:0000313" key="1">
    <source>
        <dbReference type="EMBL" id="MUN38319.1"/>
    </source>
</evidence>
<name>A0A7K1L1P1_9ACTN</name>
<dbReference type="InterPro" id="IPR052552">
    <property type="entry name" value="YeaO-like"/>
</dbReference>
<dbReference type="PANTHER" id="PTHR36849:SF1">
    <property type="entry name" value="CYTOPLASMIC PROTEIN"/>
    <property type="match status" value="1"/>
</dbReference>
<dbReference type="RefSeq" id="WP_156217432.1">
    <property type="nucleotide sequence ID" value="NZ_WOFH01000005.1"/>
</dbReference>
<comment type="caution">
    <text evidence="1">The sequence shown here is derived from an EMBL/GenBank/DDBJ whole genome shotgun (WGS) entry which is preliminary data.</text>
</comment>
<sequence>MTEVRLRRVYGRPEPDDGARVLVDRVWPRGLSKEDARLDHWEKDVAPSTDLRKWYGHDPERFAEFRRRYEAELDDPSRAAALDRLRALADGGTLTLLTATKDAERSQAAVLAALLNGVR</sequence>
<organism evidence="1 2">
    <name type="scientific">Actinomadura litoris</name>
    <dbReference type="NCBI Taxonomy" id="2678616"/>
    <lineage>
        <taxon>Bacteria</taxon>
        <taxon>Bacillati</taxon>
        <taxon>Actinomycetota</taxon>
        <taxon>Actinomycetes</taxon>
        <taxon>Streptosporangiales</taxon>
        <taxon>Thermomonosporaceae</taxon>
        <taxon>Actinomadura</taxon>
    </lineage>
</organism>
<reference evidence="1 2" key="1">
    <citation type="submission" date="2019-11" db="EMBL/GenBank/DDBJ databases">
        <authorList>
            <person name="Cao P."/>
        </authorList>
    </citation>
    <scope>NUCLEOTIDE SEQUENCE [LARGE SCALE GENOMIC DNA]</scope>
    <source>
        <strain evidence="1 2">NEAU-AAG5</strain>
    </source>
</reference>
<dbReference type="PANTHER" id="PTHR36849">
    <property type="entry name" value="CYTOPLASMIC PROTEIN-RELATED"/>
    <property type="match status" value="1"/>
</dbReference>
<keyword evidence="2" id="KW-1185">Reference proteome</keyword>
<gene>
    <name evidence="1" type="ORF">GNZ18_17140</name>
</gene>
<dbReference type="EMBL" id="WOFH01000005">
    <property type="protein sequence ID" value="MUN38319.1"/>
    <property type="molecule type" value="Genomic_DNA"/>
</dbReference>
<protein>
    <submittedName>
        <fullName evidence="1">DUF488 family protein</fullName>
    </submittedName>
</protein>
<dbReference type="AlphaFoldDB" id="A0A7K1L1P1"/>
<accession>A0A7K1L1P1</accession>
<proteinExistence type="predicted"/>